<proteinExistence type="predicted"/>
<gene>
    <name evidence="1" type="ORF">BDV36DRAFT_249369</name>
</gene>
<organism evidence="1 2">
    <name type="scientific">Aspergillus pseudocaelatus</name>
    <dbReference type="NCBI Taxonomy" id="1825620"/>
    <lineage>
        <taxon>Eukaryota</taxon>
        <taxon>Fungi</taxon>
        <taxon>Dikarya</taxon>
        <taxon>Ascomycota</taxon>
        <taxon>Pezizomycotina</taxon>
        <taxon>Eurotiomycetes</taxon>
        <taxon>Eurotiomycetidae</taxon>
        <taxon>Eurotiales</taxon>
        <taxon>Aspergillaceae</taxon>
        <taxon>Aspergillus</taxon>
        <taxon>Aspergillus subgen. Circumdati</taxon>
    </lineage>
</organism>
<sequence length="66" mass="7686">MISRTSLTSSIQISMSLQERREITAGKPIKTCRLYEYFTRGILTWVYHLLFGRDRTPFGWGNAICN</sequence>
<evidence type="ECO:0000313" key="1">
    <source>
        <dbReference type="EMBL" id="KAE8420476.1"/>
    </source>
</evidence>
<dbReference type="Proteomes" id="UP000325395">
    <property type="component" value="Unassembled WGS sequence"/>
</dbReference>
<keyword evidence="2" id="KW-1185">Reference proteome</keyword>
<evidence type="ECO:0000313" key="2">
    <source>
        <dbReference type="Proteomes" id="UP000325395"/>
    </source>
</evidence>
<accession>A0ABQ6WTN4</accession>
<name>A0ABQ6WTN4_9EURO</name>
<reference evidence="1 2" key="1">
    <citation type="submission" date="2019-04" db="EMBL/GenBank/DDBJ databases">
        <authorList>
            <consortium name="DOE Joint Genome Institute"/>
            <person name="Mondo S."/>
            <person name="Kjaerbolling I."/>
            <person name="Vesth T."/>
            <person name="Frisvad J.C."/>
            <person name="Nybo J.L."/>
            <person name="Theobald S."/>
            <person name="Kildgaard S."/>
            <person name="Isbrandt T."/>
            <person name="Kuo A."/>
            <person name="Sato A."/>
            <person name="Lyhne E.K."/>
            <person name="Kogle M.E."/>
            <person name="Wiebenga A."/>
            <person name="Kun R.S."/>
            <person name="Lubbers R.J."/>
            <person name="Makela M.R."/>
            <person name="Barry K."/>
            <person name="Chovatia M."/>
            <person name="Clum A."/>
            <person name="Daum C."/>
            <person name="Haridas S."/>
            <person name="He G."/>
            <person name="LaButti K."/>
            <person name="Lipzen A."/>
            <person name="Riley R."/>
            <person name="Salamov A."/>
            <person name="Simmons B.A."/>
            <person name="Magnuson J.K."/>
            <person name="Henrissat B."/>
            <person name="Mortensen U.H."/>
            <person name="Larsen T.O."/>
            <person name="Devries R.P."/>
            <person name="Grigoriev I.V."/>
            <person name="Machida M."/>
            <person name="Baker S.E."/>
            <person name="Andersen M.R."/>
            <person name="Cantor M.N."/>
            <person name="Hua S.X."/>
        </authorList>
    </citation>
    <scope>NUCLEOTIDE SEQUENCE [LARGE SCALE GENOMIC DNA]</scope>
    <source>
        <strain evidence="1 2">CBS 117616</strain>
    </source>
</reference>
<protein>
    <submittedName>
        <fullName evidence="1">Uncharacterized protein</fullName>
    </submittedName>
</protein>
<feature type="non-terminal residue" evidence="1">
    <location>
        <position position="66"/>
    </location>
</feature>
<dbReference type="EMBL" id="ML735708">
    <property type="protein sequence ID" value="KAE8420476.1"/>
    <property type="molecule type" value="Genomic_DNA"/>
</dbReference>